<evidence type="ECO:0000313" key="1">
    <source>
        <dbReference type="EMBL" id="CAD8130196.1"/>
    </source>
</evidence>
<organism evidence="1 2">
    <name type="scientific">Paramecium sonneborni</name>
    <dbReference type="NCBI Taxonomy" id="65129"/>
    <lineage>
        <taxon>Eukaryota</taxon>
        <taxon>Sar</taxon>
        <taxon>Alveolata</taxon>
        <taxon>Ciliophora</taxon>
        <taxon>Intramacronucleata</taxon>
        <taxon>Oligohymenophorea</taxon>
        <taxon>Peniculida</taxon>
        <taxon>Parameciidae</taxon>
        <taxon>Paramecium</taxon>
    </lineage>
</organism>
<dbReference type="Proteomes" id="UP000692954">
    <property type="component" value="Unassembled WGS sequence"/>
</dbReference>
<gene>
    <name evidence="1" type="ORF">PSON_ATCC_30995.1.T2680023</name>
</gene>
<reference evidence="1" key="1">
    <citation type="submission" date="2021-01" db="EMBL/GenBank/DDBJ databases">
        <authorList>
            <consortium name="Genoscope - CEA"/>
            <person name="William W."/>
        </authorList>
    </citation>
    <scope>NUCLEOTIDE SEQUENCE</scope>
</reference>
<keyword evidence="2" id="KW-1185">Reference proteome</keyword>
<protein>
    <submittedName>
        <fullName evidence="1">Uncharacterized protein</fullName>
    </submittedName>
</protein>
<evidence type="ECO:0000313" key="2">
    <source>
        <dbReference type="Proteomes" id="UP000692954"/>
    </source>
</evidence>
<comment type="caution">
    <text evidence="1">The sequence shown here is derived from an EMBL/GenBank/DDBJ whole genome shotgun (WGS) entry which is preliminary data.</text>
</comment>
<proteinExistence type="predicted"/>
<dbReference type="EMBL" id="CAJJDN010000268">
    <property type="protein sequence ID" value="CAD8130196.1"/>
    <property type="molecule type" value="Genomic_DNA"/>
</dbReference>
<dbReference type="AlphaFoldDB" id="A0A8S1RQA3"/>
<sequence>MIASYQLINKSYYSTTKDSLKIKETFKEAFRNSTKQDS</sequence>
<accession>A0A8S1RQA3</accession>
<name>A0A8S1RQA3_9CILI</name>